<keyword evidence="1" id="KW-0808">Transferase</keyword>
<gene>
    <name evidence="1" type="ORF">EPI10_020780</name>
</gene>
<protein>
    <submittedName>
        <fullName evidence="1">Reverse transcriptase</fullName>
    </submittedName>
</protein>
<evidence type="ECO:0000313" key="1">
    <source>
        <dbReference type="EMBL" id="KAA3480338.1"/>
    </source>
</evidence>
<keyword evidence="1" id="KW-0548">Nucleotidyltransferase</keyword>
<keyword evidence="1" id="KW-0695">RNA-directed DNA polymerase</keyword>
<dbReference type="OrthoDB" id="1001780at2759"/>
<dbReference type="AlphaFoldDB" id="A0A5B6WGN1"/>
<organism evidence="1 2">
    <name type="scientific">Gossypium australe</name>
    <dbReference type="NCBI Taxonomy" id="47621"/>
    <lineage>
        <taxon>Eukaryota</taxon>
        <taxon>Viridiplantae</taxon>
        <taxon>Streptophyta</taxon>
        <taxon>Embryophyta</taxon>
        <taxon>Tracheophyta</taxon>
        <taxon>Spermatophyta</taxon>
        <taxon>Magnoliopsida</taxon>
        <taxon>eudicotyledons</taxon>
        <taxon>Gunneridae</taxon>
        <taxon>Pentapetalae</taxon>
        <taxon>rosids</taxon>
        <taxon>malvids</taxon>
        <taxon>Malvales</taxon>
        <taxon>Malvaceae</taxon>
        <taxon>Malvoideae</taxon>
        <taxon>Gossypium</taxon>
    </lineage>
</organism>
<dbReference type="EMBL" id="SMMG02000003">
    <property type="protein sequence ID" value="KAA3480338.1"/>
    <property type="molecule type" value="Genomic_DNA"/>
</dbReference>
<accession>A0A5B6WGN1</accession>
<proteinExistence type="predicted"/>
<sequence>MDIIVQVESRRWIKIPRLGSIGETSVEANNETRLFTGSCYESLVLSNEWFYESKAWYSILSTCRAIEEGGEWKVGSGALINIWRDPWLSGPRQARVMGQCININYSYVSNLIDVDSYTWKVDVLNRLFDNDQVMRILSILMSRFALKDEFVWQ</sequence>
<dbReference type="GO" id="GO:0003964">
    <property type="term" value="F:RNA-directed DNA polymerase activity"/>
    <property type="evidence" value="ECO:0007669"/>
    <property type="project" value="UniProtKB-KW"/>
</dbReference>
<reference evidence="2" key="1">
    <citation type="journal article" date="2019" name="Plant Biotechnol. J.">
        <title>Genome sequencing of the Australian wild diploid species Gossypium australe highlights disease resistance and delayed gland morphogenesis.</title>
        <authorList>
            <person name="Cai Y."/>
            <person name="Cai X."/>
            <person name="Wang Q."/>
            <person name="Wang P."/>
            <person name="Zhang Y."/>
            <person name="Cai C."/>
            <person name="Xu Y."/>
            <person name="Wang K."/>
            <person name="Zhou Z."/>
            <person name="Wang C."/>
            <person name="Geng S."/>
            <person name="Li B."/>
            <person name="Dong Q."/>
            <person name="Hou Y."/>
            <person name="Wang H."/>
            <person name="Ai P."/>
            <person name="Liu Z."/>
            <person name="Yi F."/>
            <person name="Sun M."/>
            <person name="An G."/>
            <person name="Cheng J."/>
            <person name="Zhang Y."/>
            <person name="Shi Q."/>
            <person name="Xie Y."/>
            <person name="Shi X."/>
            <person name="Chang Y."/>
            <person name="Huang F."/>
            <person name="Chen Y."/>
            <person name="Hong S."/>
            <person name="Mi L."/>
            <person name="Sun Q."/>
            <person name="Zhang L."/>
            <person name="Zhou B."/>
            <person name="Peng R."/>
            <person name="Zhang X."/>
            <person name="Liu F."/>
        </authorList>
    </citation>
    <scope>NUCLEOTIDE SEQUENCE [LARGE SCALE GENOMIC DNA]</scope>
    <source>
        <strain evidence="2">cv. PA1801</strain>
    </source>
</reference>
<comment type="caution">
    <text evidence="1">The sequence shown here is derived from an EMBL/GenBank/DDBJ whole genome shotgun (WGS) entry which is preliminary data.</text>
</comment>
<name>A0A5B6WGN1_9ROSI</name>
<dbReference type="Proteomes" id="UP000325315">
    <property type="component" value="Unassembled WGS sequence"/>
</dbReference>
<keyword evidence="2" id="KW-1185">Reference proteome</keyword>
<evidence type="ECO:0000313" key="2">
    <source>
        <dbReference type="Proteomes" id="UP000325315"/>
    </source>
</evidence>